<reference evidence="15" key="1">
    <citation type="submission" date="2025-08" db="UniProtKB">
        <authorList>
            <consortium name="RefSeq"/>
        </authorList>
    </citation>
    <scope>IDENTIFICATION</scope>
    <source>
        <tissue evidence="15">Liver</tissue>
    </source>
</reference>
<protein>
    <recommendedName>
        <fullName evidence="12">Olfactory receptor</fullName>
    </recommendedName>
</protein>
<proteinExistence type="inferred from homology"/>
<sequence length="308" mass="34317">MEKANKTALTEFILIGFSGRPKSRLGLMVFMVIVYSVTVVGNGLIILVITMDYHLHKPMYFFLSNLSFLDISYSTSSVPQVIANLLVDKPTMTFSMCYLQMSSGVWLGITEGFVLAVMAYDRYIAISAPLHYMIIMSKKLCIQLAVGTWVAGLVLGVIPIYVMPAHFCGDNVIDHFACELKAIFKLICSDTSLNQVTMFTTGVLTFLGPFAFILFSYLQIVAAILRVHSAGGRLKAFSTCVSHLMVVTIFYSTAIFSYLRPQTKSVQEMDKIVSLFYGVLTPMLNPLIYTLRNKEVIRALKNLTGQKL</sequence>
<dbReference type="CDD" id="cd15431">
    <property type="entry name" value="7tmA_OR13H-like"/>
    <property type="match status" value="1"/>
</dbReference>
<dbReference type="PROSITE" id="PS00237">
    <property type="entry name" value="G_PROTEIN_RECEP_F1_1"/>
    <property type="match status" value="1"/>
</dbReference>
<dbReference type="GeneID" id="103059692"/>
<dbReference type="OMA" id="YIAISAP"/>
<dbReference type="FunFam" id="1.20.1070.10:FF:000015">
    <property type="entry name" value="Olfactory receptor"/>
    <property type="match status" value="1"/>
</dbReference>
<evidence type="ECO:0000256" key="7">
    <source>
        <dbReference type="ARBA" id="ARBA00023040"/>
    </source>
</evidence>
<keyword evidence="3 12" id="KW-0716">Sensory transduction</keyword>
<evidence type="ECO:0000256" key="4">
    <source>
        <dbReference type="ARBA" id="ARBA00022692"/>
    </source>
</evidence>
<dbReference type="PROSITE" id="PS50262">
    <property type="entry name" value="G_PROTEIN_RECEP_F1_2"/>
    <property type="match status" value="1"/>
</dbReference>
<keyword evidence="9 11" id="KW-0675">Receptor</keyword>
<feature type="transmembrane region" description="Helical" evidence="12">
    <location>
        <begin position="27"/>
        <end position="49"/>
    </location>
</feature>
<gene>
    <name evidence="15" type="primary">LOC103059692</name>
</gene>
<dbReference type="RefSeq" id="XP_007438245.1">
    <property type="nucleotide sequence ID" value="XM_007438183.1"/>
</dbReference>
<dbReference type="PANTHER" id="PTHR26453">
    <property type="entry name" value="OLFACTORY RECEPTOR"/>
    <property type="match status" value="1"/>
</dbReference>
<keyword evidence="7 11" id="KW-0297">G-protein coupled receptor</keyword>
<keyword evidence="14" id="KW-1185">Reference proteome</keyword>
<dbReference type="Pfam" id="PF13853">
    <property type="entry name" value="7tm_4"/>
    <property type="match status" value="1"/>
</dbReference>
<evidence type="ECO:0000256" key="11">
    <source>
        <dbReference type="RuleBase" id="RU000688"/>
    </source>
</evidence>
<keyword evidence="6 12" id="KW-1133">Transmembrane helix</keyword>
<dbReference type="GO" id="GO:0005886">
    <property type="term" value="C:plasma membrane"/>
    <property type="evidence" value="ECO:0007669"/>
    <property type="project" value="UniProtKB-SubCell"/>
</dbReference>
<dbReference type="PRINTS" id="PR00245">
    <property type="entry name" value="OLFACTORYR"/>
</dbReference>
<organism evidence="14 15">
    <name type="scientific">Python bivittatus</name>
    <name type="common">Burmese python</name>
    <name type="synonym">Python molurus bivittatus</name>
    <dbReference type="NCBI Taxonomy" id="176946"/>
    <lineage>
        <taxon>Eukaryota</taxon>
        <taxon>Metazoa</taxon>
        <taxon>Chordata</taxon>
        <taxon>Craniata</taxon>
        <taxon>Vertebrata</taxon>
        <taxon>Euteleostomi</taxon>
        <taxon>Lepidosauria</taxon>
        <taxon>Squamata</taxon>
        <taxon>Bifurcata</taxon>
        <taxon>Unidentata</taxon>
        <taxon>Episquamata</taxon>
        <taxon>Toxicofera</taxon>
        <taxon>Serpentes</taxon>
        <taxon>Henophidia</taxon>
        <taxon>Pythonidae</taxon>
        <taxon>Python</taxon>
    </lineage>
</organism>
<dbReference type="InterPro" id="IPR017452">
    <property type="entry name" value="GPCR_Rhodpsn_7TM"/>
</dbReference>
<evidence type="ECO:0000313" key="14">
    <source>
        <dbReference type="Proteomes" id="UP000695026"/>
    </source>
</evidence>
<dbReference type="AlphaFoldDB" id="A0A9F2R7X7"/>
<dbReference type="InterPro" id="IPR000725">
    <property type="entry name" value="Olfact_rcpt"/>
</dbReference>
<evidence type="ECO:0000256" key="2">
    <source>
        <dbReference type="ARBA" id="ARBA00022475"/>
    </source>
</evidence>
<evidence type="ECO:0000256" key="9">
    <source>
        <dbReference type="ARBA" id="ARBA00023170"/>
    </source>
</evidence>
<name>A0A9F2R7X7_PYTBI</name>
<keyword evidence="2 12" id="KW-1003">Cell membrane</keyword>
<evidence type="ECO:0000256" key="10">
    <source>
        <dbReference type="ARBA" id="ARBA00023224"/>
    </source>
</evidence>
<dbReference type="GO" id="GO:0004984">
    <property type="term" value="F:olfactory receptor activity"/>
    <property type="evidence" value="ECO:0007669"/>
    <property type="project" value="InterPro"/>
</dbReference>
<keyword evidence="10 11" id="KW-0807">Transducer</keyword>
<dbReference type="KEGG" id="pbi:103059692"/>
<feature type="transmembrane region" description="Helical" evidence="12">
    <location>
        <begin position="203"/>
        <end position="225"/>
    </location>
</feature>
<keyword evidence="4 11" id="KW-0812">Transmembrane</keyword>
<evidence type="ECO:0000256" key="1">
    <source>
        <dbReference type="ARBA" id="ARBA00004651"/>
    </source>
</evidence>
<evidence type="ECO:0000256" key="5">
    <source>
        <dbReference type="ARBA" id="ARBA00022725"/>
    </source>
</evidence>
<dbReference type="OrthoDB" id="5950740at2759"/>
<dbReference type="PRINTS" id="PR00237">
    <property type="entry name" value="GPCRRHODOPSN"/>
</dbReference>
<dbReference type="GO" id="GO:0004930">
    <property type="term" value="F:G protein-coupled receptor activity"/>
    <property type="evidence" value="ECO:0007669"/>
    <property type="project" value="UniProtKB-KW"/>
</dbReference>
<feature type="domain" description="G-protein coupled receptors family 1 profile" evidence="13">
    <location>
        <begin position="41"/>
        <end position="289"/>
    </location>
</feature>
<comment type="subcellular location">
    <subcellularLocation>
        <location evidence="1 12">Cell membrane</location>
        <topology evidence="1 12">Multi-pass membrane protein</topology>
    </subcellularLocation>
</comment>
<feature type="transmembrane region" description="Helical" evidence="12">
    <location>
        <begin position="272"/>
        <end position="291"/>
    </location>
</feature>
<dbReference type="SUPFAM" id="SSF81321">
    <property type="entry name" value="Family A G protein-coupled receptor-like"/>
    <property type="match status" value="1"/>
</dbReference>
<dbReference type="InterPro" id="IPR000276">
    <property type="entry name" value="GPCR_Rhodpsn"/>
</dbReference>
<comment type="similarity">
    <text evidence="11">Belongs to the G-protein coupled receptor 1 family.</text>
</comment>
<accession>A0A9F2R7X7</accession>
<evidence type="ECO:0000313" key="15">
    <source>
        <dbReference type="RefSeq" id="XP_007438245.1"/>
    </source>
</evidence>
<dbReference type="Proteomes" id="UP000695026">
    <property type="component" value="Unplaced"/>
</dbReference>
<feature type="transmembrane region" description="Helical" evidence="12">
    <location>
        <begin position="140"/>
        <end position="162"/>
    </location>
</feature>
<evidence type="ECO:0000256" key="6">
    <source>
        <dbReference type="ARBA" id="ARBA00022989"/>
    </source>
</evidence>
<keyword evidence="8 12" id="KW-0472">Membrane</keyword>
<keyword evidence="5 12" id="KW-0552">Olfaction</keyword>
<evidence type="ECO:0000256" key="3">
    <source>
        <dbReference type="ARBA" id="ARBA00022606"/>
    </source>
</evidence>
<evidence type="ECO:0000256" key="8">
    <source>
        <dbReference type="ARBA" id="ARBA00023136"/>
    </source>
</evidence>
<evidence type="ECO:0000259" key="13">
    <source>
        <dbReference type="PROSITE" id="PS50262"/>
    </source>
</evidence>
<evidence type="ECO:0000256" key="12">
    <source>
        <dbReference type="RuleBase" id="RU363047"/>
    </source>
</evidence>
<feature type="transmembrane region" description="Helical" evidence="12">
    <location>
        <begin position="237"/>
        <end position="260"/>
    </location>
</feature>
<feature type="transmembrane region" description="Helical" evidence="12">
    <location>
        <begin position="61"/>
        <end position="83"/>
    </location>
</feature>
<feature type="transmembrane region" description="Helical" evidence="12">
    <location>
        <begin position="103"/>
        <end position="120"/>
    </location>
</feature>
<dbReference type="Gene3D" id="1.20.1070.10">
    <property type="entry name" value="Rhodopsin 7-helix transmembrane proteins"/>
    <property type="match status" value="1"/>
</dbReference>